<dbReference type="Proteomes" id="UP000193144">
    <property type="component" value="Unassembled WGS sequence"/>
</dbReference>
<feature type="compositionally biased region" description="Polar residues" evidence="1">
    <location>
        <begin position="52"/>
        <end position="61"/>
    </location>
</feature>
<keyword evidence="3" id="KW-1185">Reference proteome</keyword>
<protein>
    <submittedName>
        <fullName evidence="2">Uncharacterized protein</fullName>
    </submittedName>
</protein>
<reference evidence="2 3" key="1">
    <citation type="submission" date="2016-07" db="EMBL/GenBank/DDBJ databases">
        <title>Pervasive Adenine N6-methylation of Active Genes in Fungi.</title>
        <authorList>
            <consortium name="DOE Joint Genome Institute"/>
            <person name="Mondo S.J."/>
            <person name="Dannebaum R.O."/>
            <person name="Kuo R.C."/>
            <person name="Labutti K."/>
            <person name="Haridas S."/>
            <person name="Kuo A."/>
            <person name="Salamov A."/>
            <person name="Ahrendt S.R."/>
            <person name="Lipzen A."/>
            <person name="Sullivan W."/>
            <person name="Andreopoulos W.B."/>
            <person name="Clum A."/>
            <person name="Lindquist E."/>
            <person name="Daum C."/>
            <person name="Ramamoorthy G.K."/>
            <person name="Gryganskyi A."/>
            <person name="Culley D."/>
            <person name="Magnuson J.K."/>
            <person name="James T.Y."/>
            <person name="O'Malley M.A."/>
            <person name="Stajich J.E."/>
            <person name="Spatafora J.W."/>
            <person name="Visel A."/>
            <person name="Grigoriev I.V."/>
        </authorList>
    </citation>
    <scope>NUCLEOTIDE SEQUENCE [LARGE SCALE GENOMIC DNA]</scope>
    <source>
        <strain evidence="2 3">CBS 115471</strain>
    </source>
</reference>
<feature type="region of interest" description="Disordered" evidence="1">
    <location>
        <begin position="52"/>
        <end position="78"/>
    </location>
</feature>
<gene>
    <name evidence="2" type="ORF">BCR34DRAFT_586392</name>
</gene>
<evidence type="ECO:0000313" key="3">
    <source>
        <dbReference type="Proteomes" id="UP000193144"/>
    </source>
</evidence>
<accession>A0A1Y1ZTM4</accession>
<dbReference type="AlphaFoldDB" id="A0A1Y1ZTM4"/>
<comment type="caution">
    <text evidence="2">The sequence shown here is derived from an EMBL/GenBank/DDBJ whole genome shotgun (WGS) entry which is preliminary data.</text>
</comment>
<sequence>MHRVASWIQLPSPISAVFTFSTSASSGSSNINLLAPLQMISFLAAPHQMHTHLNPSSSSGSVPRHQSSQRPPSSHRSPLGHRLRIVIRDLIDIRHRVYFHNTNLAPIPANSFEILHSHIHNSLSDTPIPILPCFKILAQPPHIPLHAIPLQFQQAHSVPAVVPRFGIPRNILHIPDERFSVPSPLCHALRPSKFQRNICRFSELKGVFSKVSRARVQALGLEWERELTMAPGIPPHGITVTLNSSLPHIIARKSSALARRGIAEIAGEEGKVIATFPWYDGVVMLCTCWAVAFAVSVSGVDPGLGTKARV</sequence>
<name>A0A1Y1ZTM4_9PLEO</name>
<proteinExistence type="predicted"/>
<evidence type="ECO:0000313" key="2">
    <source>
        <dbReference type="EMBL" id="ORY13609.1"/>
    </source>
</evidence>
<organism evidence="2 3">
    <name type="scientific">Clohesyomyces aquaticus</name>
    <dbReference type="NCBI Taxonomy" id="1231657"/>
    <lineage>
        <taxon>Eukaryota</taxon>
        <taxon>Fungi</taxon>
        <taxon>Dikarya</taxon>
        <taxon>Ascomycota</taxon>
        <taxon>Pezizomycotina</taxon>
        <taxon>Dothideomycetes</taxon>
        <taxon>Pleosporomycetidae</taxon>
        <taxon>Pleosporales</taxon>
        <taxon>Lindgomycetaceae</taxon>
        <taxon>Clohesyomyces</taxon>
    </lineage>
</organism>
<feature type="compositionally biased region" description="Low complexity" evidence="1">
    <location>
        <begin position="63"/>
        <end position="77"/>
    </location>
</feature>
<dbReference type="EMBL" id="MCFA01000040">
    <property type="protein sequence ID" value="ORY13609.1"/>
    <property type="molecule type" value="Genomic_DNA"/>
</dbReference>
<evidence type="ECO:0000256" key="1">
    <source>
        <dbReference type="SAM" id="MobiDB-lite"/>
    </source>
</evidence>